<dbReference type="AlphaFoldDB" id="A0A168PEC3"/>
<evidence type="ECO:0000256" key="1">
    <source>
        <dbReference type="SAM" id="MobiDB-lite"/>
    </source>
</evidence>
<dbReference type="InParanoid" id="A0A168PEC3"/>
<evidence type="ECO:0008006" key="4">
    <source>
        <dbReference type="Google" id="ProtNLM"/>
    </source>
</evidence>
<protein>
    <recommendedName>
        <fullName evidence="4">F-box domain-containing protein</fullName>
    </recommendedName>
</protein>
<organism evidence="2">
    <name type="scientific">Absidia glauca</name>
    <name type="common">Pin mould</name>
    <dbReference type="NCBI Taxonomy" id="4829"/>
    <lineage>
        <taxon>Eukaryota</taxon>
        <taxon>Fungi</taxon>
        <taxon>Fungi incertae sedis</taxon>
        <taxon>Mucoromycota</taxon>
        <taxon>Mucoromycotina</taxon>
        <taxon>Mucoromycetes</taxon>
        <taxon>Mucorales</taxon>
        <taxon>Cunninghamellaceae</taxon>
        <taxon>Absidia</taxon>
    </lineage>
</organism>
<evidence type="ECO:0000313" key="2">
    <source>
        <dbReference type="EMBL" id="SAM02238.1"/>
    </source>
</evidence>
<keyword evidence="3" id="KW-1185">Reference proteome</keyword>
<sequence>MAPLSSLPLEVLLCIHNQLDWTDQWRCMYVSREWYHAFLPLMVDLAVTLDKPELYWSFMETFDQQPPSYVRELTLSGLPIAFGLDTVVKNCVDLTALTLRSLDAHHPMYALHFSEDDDDDTEMGSPSTPSDAEDIGHFTITRALVSHAHSLTDLILDYPILVDVHPLFAAMPPGLHSLKLHKIYNSVDVMDLALLYDTCHRLKVLSLEGERFTASPGSSLLHADIANNDISNNDTNGSTPSSLVSLDLVFSQTDALRPIVNFISTVQPNRHHDLRHIGLSLHQPPSPMPSMNYTPQHLYDHLVHQCPSLTSLAMGKYTPDGLIEAFSRRNNSHGTVLQQLFMNKELQLSPFYFNINAITSIAANITSLTLVGTIEYGDVPSILHWLWCFGRLEHLELGCFTPFSGLASWPEMEIQHYPYNLSIRSYLRGSVLQDIRSVVTDALWHWQRSSYGYGTRICPRHSPACFRWLLRGLPSLVSLKLRKSSPIQHIKSLWLAIGLQKLVLFEAALDPAWMSIIKLLSNLEDLHLDLCSCAYPAMILDLSLALRFSRLEISHLCILGYRRYPGYGYANNLLGQVCLYSLSNIDDSYTKQVISIRRNQRYDKPCKQLLVVCQIIDTLIVDKKNLLA</sequence>
<dbReference type="SUPFAM" id="SSF52047">
    <property type="entry name" value="RNI-like"/>
    <property type="match status" value="1"/>
</dbReference>
<dbReference type="EMBL" id="LT553750">
    <property type="protein sequence ID" value="SAM02238.1"/>
    <property type="molecule type" value="Genomic_DNA"/>
</dbReference>
<proteinExistence type="predicted"/>
<dbReference type="InterPro" id="IPR036047">
    <property type="entry name" value="F-box-like_dom_sf"/>
</dbReference>
<dbReference type="Gene3D" id="3.80.10.10">
    <property type="entry name" value="Ribonuclease Inhibitor"/>
    <property type="match status" value="1"/>
</dbReference>
<reference evidence="2" key="1">
    <citation type="submission" date="2016-04" db="EMBL/GenBank/DDBJ databases">
        <authorList>
            <person name="Evans L.H."/>
            <person name="Alamgir A."/>
            <person name="Owens N."/>
            <person name="Weber N.D."/>
            <person name="Virtaneva K."/>
            <person name="Barbian K."/>
            <person name="Babar A."/>
            <person name="Rosenke K."/>
        </authorList>
    </citation>
    <scope>NUCLEOTIDE SEQUENCE [LARGE SCALE GENOMIC DNA]</scope>
    <source>
        <strain evidence="2">CBS 101.48</strain>
    </source>
</reference>
<dbReference type="InterPro" id="IPR032675">
    <property type="entry name" value="LRR_dom_sf"/>
</dbReference>
<name>A0A168PEC3_ABSGL</name>
<dbReference type="SUPFAM" id="SSF81383">
    <property type="entry name" value="F-box domain"/>
    <property type="match status" value="1"/>
</dbReference>
<evidence type="ECO:0000313" key="3">
    <source>
        <dbReference type="Proteomes" id="UP000078561"/>
    </source>
</evidence>
<dbReference type="Proteomes" id="UP000078561">
    <property type="component" value="Unassembled WGS sequence"/>
</dbReference>
<gene>
    <name evidence="2" type="primary">ABSGL_08009.1 scaffold 9429</name>
</gene>
<accession>A0A168PEC3</accession>
<feature type="region of interest" description="Disordered" evidence="1">
    <location>
        <begin position="115"/>
        <end position="134"/>
    </location>
</feature>